<dbReference type="Proteomes" id="UP000191116">
    <property type="component" value="Unassembled WGS sequence"/>
</dbReference>
<dbReference type="RefSeq" id="WP_080175937.1">
    <property type="nucleotide sequence ID" value="NZ_AP024856.1"/>
</dbReference>
<accession>A0A1T4UGJ0</accession>
<name>A0A1T4UGJ0_9GAMM</name>
<evidence type="ECO:0000313" key="1">
    <source>
        <dbReference type="EMBL" id="SKA51799.1"/>
    </source>
</evidence>
<dbReference type="OrthoDB" id="6625590at2"/>
<sequence length="486" mass="55433">MGFSKLACKTTELLTLLSFTFMSQSLLSKTIDNPSDFIPNEANYLKSEGDHALFSKHESILSGAITDEDLALVEKSNDIIKNANLNSELVEIRQQANQMNQALQMRNAQEKFNLDYSSIDNILLNTSSIIDQQFAPATTNIDDSQKAQYSKEPAVLWLFVSSSMTEMQMKKTLQTAVEWGARVVYRGLRPQDKNLHDMTRFVYEQNALLEKFQKEMLDNASQPEESEMVFKSGIFIDPMAFTKFDITAVPSMIYERIDANGNVNYGKVRGLISATYLQDKTEQAIQDGTLKKGVLDLGEMGRVTDIKEKDFVDELKARTAKLDLNKLQKEAVDRHWERRQFEVLPPSQQDIVLELDPTVVVNSDVKAKDGTVIARKGDKFNPLHYIPQSMTMFVFDGTDPKELAFIEQQVSSPIKGHVKLITTRVDKSRGFEHLQEIYQRLKRPITLLTPEIIKHFNLTATPVKVYTSPRAMYEIEYFSQQTVRRN</sequence>
<evidence type="ECO:0000313" key="2">
    <source>
        <dbReference type="Proteomes" id="UP000191116"/>
    </source>
</evidence>
<dbReference type="InterPro" id="IPR019106">
    <property type="entry name" value="T4SS_TrbC"/>
</dbReference>
<reference evidence="1 2" key="1">
    <citation type="submission" date="2017-02" db="EMBL/GenBank/DDBJ databases">
        <authorList>
            <person name="Peterson S.W."/>
        </authorList>
    </citation>
    <scope>NUCLEOTIDE SEQUENCE [LARGE SCALE GENOMIC DNA]</scope>
    <source>
        <strain evidence="1 2">CECT 9189</strain>
    </source>
</reference>
<proteinExistence type="predicted"/>
<gene>
    <name evidence="1" type="ORF">CZ814_03215</name>
</gene>
<dbReference type="EMBL" id="FUWP01000023">
    <property type="protein sequence ID" value="SKA51799.1"/>
    <property type="molecule type" value="Genomic_DNA"/>
</dbReference>
<dbReference type="Pfam" id="PF09673">
    <property type="entry name" value="TrbC_Ftype"/>
    <property type="match status" value="1"/>
</dbReference>
<protein>
    <submittedName>
        <fullName evidence="1">Type-F conjugative transfer system pilin assembly protein</fullName>
    </submittedName>
</protein>
<dbReference type="AlphaFoldDB" id="A0A1T4UGJ0"/>
<organism evidence="1 2">
    <name type="scientific">Photobacterium toruni</name>
    <dbReference type="NCBI Taxonomy" id="1935446"/>
    <lineage>
        <taxon>Bacteria</taxon>
        <taxon>Pseudomonadati</taxon>
        <taxon>Pseudomonadota</taxon>
        <taxon>Gammaproteobacteria</taxon>
        <taxon>Vibrionales</taxon>
        <taxon>Vibrionaceae</taxon>
        <taxon>Photobacterium</taxon>
    </lineage>
</organism>